<comment type="caution">
    <text evidence="2">The sequence shown here is derived from an EMBL/GenBank/DDBJ whole genome shotgun (WGS) entry which is preliminary data.</text>
</comment>
<feature type="region of interest" description="Disordered" evidence="1">
    <location>
        <begin position="76"/>
        <end position="101"/>
    </location>
</feature>
<organism evidence="2 3">
    <name type="scientific">Toxoplasma gondii</name>
    <dbReference type="NCBI Taxonomy" id="5811"/>
    <lineage>
        <taxon>Eukaryota</taxon>
        <taxon>Sar</taxon>
        <taxon>Alveolata</taxon>
        <taxon>Apicomplexa</taxon>
        <taxon>Conoidasida</taxon>
        <taxon>Coccidia</taxon>
        <taxon>Eucoccidiorida</taxon>
        <taxon>Eimeriorina</taxon>
        <taxon>Sarcocystidae</taxon>
        <taxon>Toxoplasma</taxon>
    </lineage>
</organism>
<gene>
    <name evidence="2" type="ORF">TGRH88_031270</name>
</gene>
<evidence type="ECO:0000313" key="2">
    <source>
        <dbReference type="EMBL" id="KAF4643461.1"/>
    </source>
</evidence>
<dbReference type="Proteomes" id="UP000557509">
    <property type="component" value="Unassembled WGS sequence"/>
</dbReference>
<evidence type="ECO:0000256" key="1">
    <source>
        <dbReference type="SAM" id="MobiDB-lite"/>
    </source>
</evidence>
<dbReference type="EMBL" id="JAAUHK010000192">
    <property type="protein sequence ID" value="KAF4643461.1"/>
    <property type="molecule type" value="Genomic_DNA"/>
</dbReference>
<evidence type="ECO:0000313" key="3">
    <source>
        <dbReference type="Proteomes" id="UP000557509"/>
    </source>
</evidence>
<feature type="compositionally biased region" description="Polar residues" evidence="1">
    <location>
        <begin position="76"/>
        <end position="87"/>
    </location>
</feature>
<sequence>MHAARQTVACSCAHKLTRFFRTSSCLRRKGSAEIVPTEKRLRKKEFLTSSSDFFPGLSFLPLGSLCVDLGRNATGDLQSSSQASTGTSRRRENAASDSSAI</sequence>
<protein>
    <submittedName>
        <fullName evidence="2">Uncharacterized protein</fullName>
    </submittedName>
</protein>
<proteinExistence type="predicted"/>
<dbReference type="AlphaFoldDB" id="A0A7J6KAD6"/>
<name>A0A7J6KAD6_TOXGO</name>
<keyword evidence="3" id="KW-1185">Reference proteome</keyword>
<accession>A0A7J6KAD6</accession>
<reference evidence="2 3" key="1">
    <citation type="submission" date="2020-03" db="EMBL/GenBank/DDBJ databases">
        <title>Genome sequence of Toxoplasma gondii RH-88 strain.</title>
        <authorList>
            <person name="Lorenzi H.A."/>
            <person name="Venepally P."/>
            <person name="Rozenberg A."/>
            <person name="Sibley D."/>
        </authorList>
    </citation>
    <scope>NUCLEOTIDE SEQUENCE [LARGE SCALE GENOMIC DNA]</scope>
    <source>
        <strain evidence="2 3">RH-88</strain>
    </source>
</reference>